<evidence type="ECO:0000313" key="1">
    <source>
        <dbReference type="EMBL" id="RAJ27780.1"/>
    </source>
</evidence>
<dbReference type="EMBL" id="QLLQ01000001">
    <property type="protein sequence ID" value="RAJ27780.1"/>
    <property type="molecule type" value="Genomic_DNA"/>
</dbReference>
<organism evidence="1 2">
    <name type="scientific">Gelidibacter algens</name>
    <dbReference type="NCBI Taxonomy" id="49280"/>
    <lineage>
        <taxon>Bacteria</taxon>
        <taxon>Pseudomonadati</taxon>
        <taxon>Bacteroidota</taxon>
        <taxon>Flavobacteriia</taxon>
        <taxon>Flavobacteriales</taxon>
        <taxon>Flavobacteriaceae</taxon>
        <taxon>Gelidibacter</taxon>
    </lineage>
</organism>
<protein>
    <submittedName>
        <fullName evidence="1">Uncharacterized protein DUF4252</fullName>
    </submittedName>
</protein>
<dbReference type="Proteomes" id="UP000248987">
    <property type="component" value="Unassembled WGS sequence"/>
</dbReference>
<dbReference type="InterPro" id="IPR025348">
    <property type="entry name" value="DUF4252"/>
</dbReference>
<dbReference type="RefSeq" id="WP_066436507.1">
    <property type="nucleotide sequence ID" value="NZ_LZRN01000034.1"/>
</dbReference>
<dbReference type="OrthoDB" id="1143555at2"/>
<dbReference type="AlphaFoldDB" id="A0A1A7QZB8"/>
<proteinExistence type="predicted"/>
<name>A0A1A7QZB8_9FLAO</name>
<dbReference type="STRING" id="49280.A9996_14380"/>
<accession>A0A1A7QZB8</accession>
<keyword evidence="2" id="KW-1185">Reference proteome</keyword>
<comment type="caution">
    <text evidence="1">The sequence shown here is derived from an EMBL/GenBank/DDBJ whole genome shotgun (WGS) entry which is preliminary data.</text>
</comment>
<gene>
    <name evidence="1" type="ORF">LX77_00354</name>
</gene>
<evidence type="ECO:0000313" key="2">
    <source>
        <dbReference type="Proteomes" id="UP000248987"/>
    </source>
</evidence>
<dbReference type="Pfam" id="PF14060">
    <property type="entry name" value="DUF4252"/>
    <property type="match status" value="1"/>
</dbReference>
<sequence>MKSLIKNLTVVMLLVVTLHSCDQGPSLQRYYVDNQERAQFLSIDIPISMLNLDKTQLTADQEDAYKSIQKLNMLAYKMKPDNITDYEKELAKVNTILDDPKYEELMRGGNPEEGKFIIKILGEEDDVEEFILFGTIDTKGFAIVRILGNDMNPNKVMTLASALDKANIDDSQINQFTEFFK</sequence>
<reference evidence="1 2" key="1">
    <citation type="submission" date="2018-06" db="EMBL/GenBank/DDBJ databases">
        <title>Genomic Encyclopedia of Archaeal and Bacterial Type Strains, Phase II (KMG-II): from individual species to whole genera.</title>
        <authorList>
            <person name="Goeker M."/>
        </authorList>
    </citation>
    <scope>NUCLEOTIDE SEQUENCE [LARGE SCALE GENOMIC DNA]</scope>
    <source>
        <strain evidence="1 2">DSM 12408</strain>
    </source>
</reference>